<feature type="compositionally biased region" description="Polar residues" evidence="1">
    <location>
        <begin position="204"/>
        <end position="219"/>
    </location>
</feature>
<feature type="transmembrane region" description="Helical" evidence="2">
    <location>
        <begin position="96"/>
        <end position="119"/>
    </location>
</feature>
<dbReference type="EMBL" id="NIVC01001747">
    <property type="protein sequence ID" value="PAA64484.1"/>
    <property type="molecule type" value="Genomic_DNA"/>
</dbReference>
<evidence type="ECO:0000313" key="4">
    <source>
        <dbReference type="EMBL" id="PAA66518.1"/>
    </source>
</evidence>
<evidence type="ECO:0000313" key="3">
    <source>
        <dbReference type="EMBL" id="PAA64484.1"/>
    </source>
</evidence>
<evidence type="ECO:0000313" key="5">
    <source>
        <dbReference type="EMBL" id="PAA77259.1"/>
    </source>
</evidence>
<evidence type="ECO:0000256" key="2">
    <source>
        <dbReference type="SAM" id="Phobius"/>
    </source>
</evidence>
<evidence type="ECO:0000256" key="1">
    <source>
        <dbReference type="SAM" id="MobiDB-lite"/>
    </source>
</evidence>
<organism evidence="5 6">
    <name type="scientific">Macrostomum lignano</name>
    <dbReference type="NCBI Taxonomy" id="282301"/>
    <lineage>
        <taxon>Eukaryota</taxon>
        <taxon>Metazoa</taxon>
        <taxon>Spiralia</taxon>
        <taxon>Lophotrochozoa</taxon>
        <taxon>Platyhelminthes</taxon>
        <taxon>Rhabditophora</taxon>
        <taxon>Macrostomorpha</taxon>
        <taxon>Macrostomida</taxon>
        <taxon>Macrostomidae</taxon>
        <taxon>Macrostomum</taxon>
    </lineage>
</organism>
<evidence type="ECO:0000313" key="6">
    <source>
        <dbReference type="Proteomes" id="UP000215902"/>
    </source>
</evidence>
<comment type="caution">
    <text evidence="5">The sequence shown here is derived from an EMBL/GenBank/DDBJ whole genome shotgun (WGS) entry which is preliminary data.</text>
</comment>
<dbReference type="EMBL" id="NIVC01000755">
    <property type="protein sequence ID" value="PAA77259.1"/>
    <property type="molecule type" value="Genomic_DNA"/>
</dbReference>
<dbReference type="EMBL" id="NIVC01001552">
    <property type="protein sequence ID" value="PAA66518.1"/>
    <property type="molecule type" value="Genomic_DNA"/>
</dbReference>
<name>A0A267FW71_9PLAT</name>
<feature type="transmembrane region" description="Helical" evidence="2">
    <location>
        <begin position="66"/>
        <end position="89"/>
    </location>
</feature>
<reference evidence="5 6" key="1">
    <citation type="submission" date="2017-06" db="EMBL/GenBank/DDBJ databases">
        <title>A platform for efficient transgenesis in Macrostomum lignano, a flatworm model organism for stem cell research.</title>
        <authorList>
            <person name="Berezikov E."/>
        </authorList>
    </citation>
    <scope>NUCLEOTIDE SEQUENCE [LARGE SCALE GENOMIC DNA]</scope>
    <source>
        <strain evidence="5">DV1</strain>
        <tissue evidence="5">Whole organism</tissue>
    </source>
</reference>
<keyword evidence="6" id="KW-1185">Reference proteome</keyword>
<keyword evidence="2" id="KW-0812">Transmembrane</keyword>
<feature type="transmembrane region" description="Helical" evidence="2">
    <location>
        <begin position="20"/>
        <end position="46"/>
    </location>
</feature>
<protein>
    <submittedName>
        <fullName evidence="5">Uncharacterized protein</fullName>
    </submittedName>
</protein>
<feature type="region of interest" description="Disordered" evidence="1">
    <location>
        <begin position="202"/>
        <end position="232"/>
    </location>
</feature>
<gene>
    <name evidence="4" type="ORF">BOX15_Mlig003483g1</name>
    <name evidence="3" type="ORF">BOX15_Mlig024423g1</name>
    <name evidence="5" type="ORF">BOX15_Mlig024423g2</name>
</gene>
<sequence length="268" mass="29078">MCCKDGNERLSYNSYPAGHIFRIGIAILVLTGNCIVMRVAATVALLSIRESQEFCKTNESACGVTAFSVLGSVLPILCAILTGSFAIVAAKRGLKWSFIATFVVGCLLCTISFLLNLLFNGLRHGFNIVPALVPDIIEIILFCVISVLAMVTGILCIKSLVKDRSEQYIASPGEAGTSAVTTEHHLDDGYAYYDNEAVDETQFPEENSGPTSRDQQSSPQRHRSNLRLSSRSDSRVQSELAVVVENDVGKVTNFDIFTIDSARNSSGR</sequence>
<keyword evidence="2" id="KW-0472">Membrane</keyword>
<dbReference type="Proteomes" id="UP000215902">
    <property type="component" value="Unassembled WGS sequence"/>
</dbReference>
<dbReference type="AlphaFoldDB" id="A0A267FW71"/>
<feature type="transmembrane region" description="Helical" evidence="2">
    <location>
        <begin position="139"/>
        <end position="161"/>
    </location>
</feature>
<keyword evidence="2" id="KW-1133">Transmembrane helix</keyword>
<proteinExistence type="predicted"/>
<accession>A0A267FW71</accession>